<feature type="repeat" description="PPR" evidence="2">
    <location>
        <begin position="344"/>
        <end position="374"/>
    </location>
</feature>
<dbReference type="GO" id="GO:0009451">
    <property type="term" value="P:RNA modification"/>
    <property type="evidence" value="ECO:0007669"/>
    <property type="project" value="InterPro"/>
</dbReference>
<accession>A0A6M2F5W9</accession>
<feature type="repeat" description="PPR" evidence="2">
    <location>
        <begin position="386"/>
        <end position="421"/>
    </location>
</feature>
<dbReference type="InterPro" id="IPR046848">
    <property type="entry name" value="E_motif"/>
</dbReference>
<keyword evidence="1" id="KW-0677">Repeat</keyword>
<feature type="repeat" description="PPR" evidence="2">
    <location>
        <begin position="111"/>
        <end position="145"/>
    </location>
</feature>
<dbReference type="Pfam" id="PF20431">
    <property type="entry name" value="E_motif"/>
    <property type="match status" value="1"/>
</dbReference>
<dbReference type="PROSITE" id="PS51375">
    <property type="entry name" value="PPR"/>
    <property type="match status" value="4"/>
</dbReference>
<dbReference type="NCBIfam" id="TIGR00756">
    <property type="entry name" value="PPR"/>
    <property type="match status" value="4"/>
</dbReference>
<dbReference type="Gene3D" id="1.25.40.10">
    <property type="entry name" value="Tetratricopeptide repeat domain"/>
    <property type="match status" value="3"/>
</dbReference>
<sequence>MARISTRDIFKFRHAILTHYPYLPTPKQITLLSPSSSYYASIKDTPITSYNNPRFELLYSTLNPFHLYQIQAQLITCGLFSLWSPRLLKHFADFGDIDYTIFIFKFIASPGTFVVNNVVKAYSLSSEPNKALVFYFEMLKSGFCPNSYTFVSLFGCCAKVGCAKLGKKCHGQAVKNGVDRILPVENSLIHSYGSCGDMGLAKKVFDEMSHRDLVSWNSIMDGYATLGELGIAHGLFEVMPERNVVSWNILISGYLKGNNPGCVLMLFRKMMNDGMRGNDSTIVSVLSACGRSARLREGRSVHGFIVKKFLSMNVIHETTLIDMYNRCHKVEMARRIFDKVVRRNLGCWNAMILGHCLHGNPDDGLELFKDMVDRAGLGKRDSVHPDEVTFIGVLCACARAGLLTEGKNFFSQMIYNHGLKPNFAHFWCMANLYARAGLIQEAEDILRTTQEEEEEDMPLESLVWANLLNSCRFQGNVALGERIANSLIDMEPWNFLHYRLLLNVYAVGGRWDDVAMVKDLVKTKMKGRTPGCNLVDLKEIVHNYEVGRLLPERIGDLNTVDEMAVRPSL</sequence>
<dbReference type="FunFam" id="1.25.40.10:FF:001237">
    <property type="entry name" value="Pentatricopeptide repeat-containing protein"/>
    <property type="match status" value="1"/>
</dbReference>
<evidence type="ECO:0008006" key="4">
    <source>
        <dbReference type="Google" id="ProtNLM"/>
    </source>
</evidence>
<evidence type="ECO:0000256" key="1">
    <source>
        <dbReference type="ARBA" id="ARBA00022737"/>
    </source>
</evidence>
<dbReference type="GO" id="GO:0003723">
    <property type="term" value="F:RNA binding"/>
    <property type="evidence" value="ECO:0007669"/>
    <property type="project" value="InterPro"/>
</dbReference>
<dbReference type="EMBL" id="GILB01011333">
    <property type="protein sequence ID" value="NUU91666.1"/>
    <property type="molecule type" value="Transcribed_RNA"/>
</dbReference>
<dbReference type="InterPro" id="IPR011990">
    <property type="entry name" value="TPR-like_helical_dom_sf"/>
</dbReference>
<organism evidence="3">
    <name type="scientific">Populus davidiana</name>
    <dbReference type="NCBI Taxonomy" id="266767"/>
    <lineage>
        <taxon>Eukaryota</taxon>
        <taxon>Viridiplantae</taxon>
        <taxon>Streptophyta</taxon>
        <taxon>Embryophyta</taxon>
        <taxon>Tracheophyta</taxon>
        <taxon>Spermatophyta</taxon>
        <taxon>Magnoliopsida</taxon>
        <taxon>eudicotyledons</taxon>
        <taxon>Gunneridae</taxon>
        <taxon>Pentapetalae</taxon>
        <taxon>rosids</taxon>
        <taxon>fabids</taxon>
        <taxon>Malpighiales</taxon>
        <taxon>Salicaceae</taxon>
        <taxon>Saliceae</taxon>
        <taxon>Populus</taxon>
    </lineage>
</organism>
<dbReference type="InterPro" id="IPR002885">
    <property type="entry name" value="PPR_rpt"/>
</dbReference>
<reference evidence="3" key="1">
    <citation type="submission" date="2020-03" db="EMBL/GenBank/DDBJ databases">
        <authorList>
            <person name="Zhang R."/>
        </authorList>
    </citation>
    <scope>NUCLEOTIDE SEQUENCE</scope>
</reference>
<evidence type="ECO:0000256" key="2">
    <source>
        <dbReference type="PROSITE-ProRule" id="PRU00708"/>
    </source>
</evidence>
<name>A0A6M2F5W9_9ROSI</name>
<dbReference type="PANTHER" id="PTHR47926:SF365">
    <property type="entry name" value="DYW DOMAIN-CONTAINING PROTEIN"/>
    <property type="match status" value="1"/>
</dbReference>
<dbReference type="PANTHER" id="PTHR47926">
    <property type="entry name" value="PENTATRICOPEPTIDE REPEAT-CONTAINING PROTEIN"/>
    <property type="match status" value="1"/>
</dbReference>
<dbReference type="Pfam" id="PF13041">
    <property type="entry name" value="PPR_2"/>
    <property type="match status" value="2"/>
</dbReference>
<proteinExistence type="predicted"/>
<dbReference type="AlphaFoldDB" id="A0A6M2F5W9"/>
<dbReference type="Pfam" id="PF01535">
    <property type="entry name" value="PPR"/>
    <property type="match status" value="4"/>
</dbReference>
<feature type="repeat" description="PPR" evidence="2">
    <location>
        <begin position="212"/>
        <end position="246"/>
    </location>
</feature>
<protein>
    <recommendedName>
        <fullName evidence="4">Pentacotripeptide-repeat region of PRORP domain-containing protein</fullName>
    </recommendedName>
</protein>
<evidence type="ECO:0000313" key="3">
    <source>
        <dbReference type="EMBL" id="NUU91666.1"/>
    </source>
</evidence>
<dbReference type="InterPro" id="IPR046960">
    <property type="entry name" value="PPR_At4g14850-like_plant"/>
</dbReference>